<keyword evidence="3" id="KW-1185">Reference proteome</keyword>
<sequence length="165" mass="17930">MAASSAALTSKFTSIQNLLRCHAAAAAAATTTTMSAFASAATSADAARDKSVLDVPRLFNEPGAKSPVVGSPSRDMMVFGRINWLSIGSLRISSSITNGSLLAEARGGRRKILDNDEYDDDDGDFDNDDDDDDYFDDDFGNDTDDFDDDKDEYESDEDKIFNRKK</sequence>
<feature type="region of interest" description="Disordered" evidence="1">
    <location>
        <begin position="113"/>
        <end position="165"/>
    </location>
</feature>
<dbReference type="AlphaFoldDB" id="A0AAD3T981"/>
<feature type="compositionally biased region" description="Acidic residues" evidence="1">
    <location>
        <begin position="115"/>
        <end position="157"/>
    </location>
</feature>
<evidence type="ECO:0000256" key="1">
    <source>
        <dbReference type="SAM" id="MobiDB-lite"/>
    </source>
</evidence>
<gene>
    <name evidence="2" type="ORF">Nepgr_026796</name>
</gene>
<organism evidence="2 3">
    <name type="scientific">Nepenthes gracilis</name>
    <name type="common">Slender pitcher plant</name>
    <dbReference type="NCBI Taxonomy" id="150966"/>
    <lineage>
        <taxon>Eukaryota</taxon>
        <taxon>Viridiplantae</taxon>
        <taxon>Streptophyta</taxon>
        <taxon>Embryophyta</taxon>
        <taxon>Tracheophyta</taxon>
        <taxon>Spermatophyta</taxon>
        <taxon>Magnoliopsida</taxon>
        <taxon>eudicotyledons</taxon>
        <taxon>Gunneridae</taxon>
        <taxon>Pentapetalae</taxon>
        <taxon>Caryophyllales</taxon>
        <taxon>Nepenthaceae</taxon>
        <taxon>Nepenthes</taxon>
    </lineage>
</organism>
<comment type="caution">
    <text evidence="2">The sequence shown here is derived from an EMBL/GenBank/DDBJ whole genome shotgun (WGS) entry which is preliminary data.</text>
</comment>
<evidence type="ECO:0000313" key="2">
    <source>
        <dbReference type="EMBL" id="GMH24953.1"/>
    </source>
</evidence>
<dbReference type="EMBL" id="BSYO01000028">
    <property type="protein sequence ID" value="GMH24953.1"/>
    <property type="molecule type" value="Genomic_DNA"/>
</dbReference>
<accession>A0AAD3T981</accession>
<dbReference type="Proteomes" id="UP001279734">
    <property type="component" value="Unassembled WGS sequence"/>
</dbReference>
<name>A0AAD3T981_NEPGR</name>
<reference evidence="2" key="1">
    <citation type="submission" date="2023-05" db="EMBL/GenBank/DDBJ databases">
        <title>Nepenthes gracilis genome sequencing.</title>
        <authorList>
            <person name="Fukushima K."/>
        </authorList>
    </citation>
    <scope>NUCLEOTIDE SEQUENCE</scope>
    <source>
        <strain evidence="2">SING2019-196</strain>
    </source>
</reference>
<evidence type="ECO:0000313" key="3">
    <source>
        <dbReference type="Proteomes" id="UP001279734"/>
    </source>
</evidence>
<protein>
    <submittedName>
        <fullName evidence="2">Uncharacterized protein</fullName>
    </submittedName>
</protein>
<proteinExistence type="predicted"/>